<dbReference type="InterPro" id="IPR002880">
    <property type="entry name" value="Pyrv_Fd/Flavodoxin_OxRdtase_N"/>
</dbReference>
<dbReference type="InterPro" id="IPR009014">
    <property type="entry name" value="Transketo_C/PFOR_II"/>
</dbReference>
<dbReference type="Pfam" id="PF01855">
    <property type="entry name" value="POR_N"/>
    <property type="match status" value="1"/>
</dbReference>
<gene>
    <name evidence="4" type="ORF">FNE76_04080</name>
</gene>
<dbReference type="InterPro" id="IPR029061">
    <property type="entry name" value="THDP-binding"/>
</dbReference>
<dbReference type="InterPro" id="IPR050722">
    <property type="entry name" value="Pyruvate:ferred/Flavod_OxRd"/>
</dbReference>
<evidence type="ECO:0000313" key="5">
    <source>
        <dbReference type="Proteomes" id="UP000319322"/>
    </source>
</evidence>
<dbReference type="Proteomes" id="UP000319322">
    <property type="component" value="Unassembled WGS sequence"/>
</dbReference>
<accession>A0A553UX18</accession>
<dbReference type="NCBIfam" id="NF006412">
    <property type="entry name" value="PRK08659.1"/>
    <property type="match status" value="1"/>
</dbReference>
<name>A0A553UX18_9HELI</name>
<dbReference type="Gene3D" id="3.40.50.970">
    <property type="match status" value="1"/>
</dbReference>
<dbReference type="NCBIfam" id="NF007206">
    <property type="entry name" value="PRK09627.1"/>
    <property type="match status" value="1"/>
</dbReference>
<dbReference type="Pfam" id="PF17147">
    <property type="entry name" value="PFOR_II"/>
    <property type="match status" value="1"/>
</dbReference>
<dbReference type="Gene3D" id="3.40.50.920">
    <property type="match status" value="1"/>
</dbReference>
<proteinExistence type="predicted"/>
<feature type="domain" description="Pyruvate:ferredoxin oxidoreductase core" evidence="3">
    <location>
        <begin position="275"/>
        <end position="369"/>
    </location>
</feature>
<sequence>MRELISDGNELVAQAAIDAGCRFFGGYPITPSSDIMHAMSLLLPAHGGHFMQMEDEIGGICVSLGASMSGVKSMTASSGPGISLKVEQIGYSYMTETPLVIVDVMRSGPSTGMPTRVAQGDISFLKHPIHGDFQSVTLAPGNLQEAYTETIRAFNLAEKLMTPVFLVLDETIGHMYGRVELPDLEQVQESIINRRVFKGDPKDYKPYGVPLDESAILNPFFTGYRYHVTGLHHDAIGFPTEDAKVGGALMDRLFNKINSQAESVNLNEEIDIEGADLLVIGYGSSALCIKEALRDLKTQNYPKKVAFFRPLTLWPSPDKRLQELGKQFEKILVVELNKGQYIHQIEHVMHRKVEGLLQANGRPFSPKQIMAKIKEL</sequence>
<evidence type="ECO:0000256" key="1">
    <source>
        <dbReference type="ARBA" id="ARBA00023002"/>
    </source>
</evidence>
<dbReference type="AlphaFoldDB" id="A0A553UX18"/>
<organism evidence="4 5">
    <name type="scientific">Helicobacter mehlei</name>
    <dbReference type="NCBI Taxonomy" id="2316080"/>
    <lineage>
        <taxon>Bacteria</taxon>
        <taxon>Pseudomonadati</taxon>
        <taxon>Campylobacterota</taxon>
        <taxon>Epsilonproteobacteria</taxon>
        <taxon>Campylobacterales</taxon>
        <taxon>Helicobacteraceae</taxon>
        <taxon>Helicobacter</taxon>
    </lineage>
</organism>
<dbReference type="SUPFAM" id="SSF52922">
    <property type="entry name" value="TK C-terminal domain-like"/>
    <property type="match status" value="1"/>
</dbReference>
<dbReference type="SUPFAM" id="SSF52518">
    <property type="entry name" value="Thiamin diphosphate-binding fold (THDP-binding)"/>
    <property type="match status" value="1"/>
</dbReference>
<protein>
    <submittedName>
        <fullName evidence="4">2-oxoglutarate synthase subunit alpha</fullName>
    </submittedName>
</protein>
<evidence type="ECO:0000313" key="4">
    <source>
        <dbReference type="EMBL" id="TSA84753.1"/>
    </source>
</evidence>
<dbReference type="OrthoDB" id="9794954at2"/>
<dbReference type="InterPro" id="IPR033412">
    <property type="entry name" value="PFOR_II"/>
</dbReference>
<feature type="domain" description="Pyruvate flavodoxin/ferredoxin oxidoreductase pyrimidine binding" evidence="2">
    <location>
        <begin position="15"/>
        <end position="245"/>
    </location>
</feature>
<comment type="caution">
    <text evidence="4">The sequence shown here is derived from an EMBL/GenBank/DDBJ whole genome shotgun (WGS) entry which is preliminary data.</text>
</comment>
<reference evidence="5" key="1">
    <citation type="submission" date="2019-07" db="EMBL/GenBank/DDBJ databases">
        <title>Helicobacter labacensis sp. nov., Helicobacter mehlei sp. nov. and Helicobacter vulpis sp. nov., isolated from gastric mucosa of red fox (Vulpis vulpis).</title>
        <authorList>
            <person name="Papic B."/>
        </authorList>
    </citation>
    <scope>NUCLEOTIDE SEQUENCE [LARGE SCALE GENOMIC DNA]</scope>
    <source>
        <strain evidence="5">L8b</strain>
    </source>
</reference>
<dbReference type="GO" id="GO:0016491">
    <property type="term" value="F:oxidoreductase activity"/>
    <property type="evidence" value="ECO:0007669"/>
    <property type="project" value="UniProtKB-KW"/>
</dbReference>
<reference evidence="4 5" key="2">
    <citation type="submission" date="2019-07" db="EMBL/GenBank/DDBJ databases">
        <title>Helicobacter labacensis sp. nov., Helicobacter mehlei sp. nov. and Helicobacter vulpis sp. nov., isolated from gastric mucosa of red fox (Vulpis vulpis).</title>
        <authorList>
            <person name="Kusar D."/>
            <person name="Gruntar I."/>
            <person name="Pate M."/>
            <person name="Zajc U."/>
            <person name="Ocepek M."/>
        </authorList>
    </citation>
    <scope>NUCLEOTIDE SEQUENCE [LARGE SCALE GENOMIC DNA]</scope>
    <source>
        <strain evidence="4 5">L8b</strain>
    </source>
</reference>
<keyword evidence="5" id="KW-1185">Reference proteome</keyword>
<dbReference type="GO" id="GO:0006979">
    <property type="term" value="P:response to oxidative stress"/>
    <property type="evidence" value="ECO:0007669"/>
    <property type="project" value="TreeGrafter"/>
</dbReference>
<keyword evidence="1" id="KW-0560">Oxidoreductase</keyword>
<dbReference type="EMBL" id="VKGC01000007">
    <property type="protein sequence ID" value="TSA84753.1"/>
    <property type="molecule type" value="Genomic_DNA"/>
</dbReference>
<evidence type="ECO:0000259" key="2">
    <source>
        <dbReference type="Pfam" id="PF01855"/>
    </source>
</evidence>
<evidence type="ECO:0000259" key="3">
    <source>
        <dbReference type="Pfam" id="PF17147"/>
    </source>
</evidence>
<dbReference type="FunFam" id="3.40.50.970:FF:000022">
    <property type="entry name" value="2-oxoglutarate ferredoxin oxidoreductase alpha subunit"/>
    <property type="match status" value="1"/>
</dbReference>
<dbReference type="RefSeq" id="WP_120955741.1">
    <property type="nucleotide sequence ID" value="NZ_QXQP01000009.1"/>
</dbReference>
<reference evidence="4 5" key="3">
    <citation type="submission" date="2019-07" db="EMBL/GenBank/DDBJ databases">
        <authorList>
            <person name="Papic B."/>
        </authorList>
    </citation>
    <scope>NUCLEOTIDE SEQUENCE [LARGE SCALE GENOMIC DNA]</scope>
    <source>
        <strain evidence="4 5">L8b</strain>
    </source>
</reference>
<dbReference type="PANTHER" id="PTHR32154:SF14">
    <property type="entry name" value="2-OXOGLUTARATE SYNTHASE SUBUNIT KORA"/>
    <property type="match status" value="1"/>
</dbReference>
<dbReference type="CDD" id="cd07034">
    <property type="entry name" value="TPP_PYR_PFOR_IOR-alpha_like"/>
    <property type="match status" value="1"/>
</dbReference>
<dbReference type="PANTHER" id="PTHR32154">
    <property type="entry name" value="PYRUVATE-FLAVODOXIN OXIDOREDUCTASE-RELATED"/>
    <property type="match status" value="1"/>
</dbReference>